<dbReference type="RefSeq" id="WP_069589329.1">
    <property type="nucleotide sequence ID" value="NZ_CP017019.1"/>
</dbReference>
<accession>A0AAC9MTP7</accession>
<name>A0AAC9MTP7_NEOTH</name>
<reference evidence="1 3" key="1">
    <citation type="submission" date="2016-08" db="EMBL/GenBank/DDBJ databases">
        <title>Moorella thermoacetica DSM 103132.</title>
        <authorList>
            <person name="Jendresen C.B."/>
            <person name="Redl S.M."/>
            <person name="Jensen T.O."/>
            <person name="Nielsen A.T."/>
        </authorList>
    </citation>
    <scope>NUCLEOTIDE SEQUENCE [LARGE SCALE GENOMIC DNA]</scope>
    <source>
        <strain evidence="1 3">DSM 103132</strain>
    </source>
</reference>
<dbReference type="SUPFAM" id="SSF51306">
    <property type="entry name" value="LexA/Signal peptidase"/>
    <property type="match status" value="1"/>
</dbReference>
<proteinExistence type="predicted"/>
<protein>
    <submittedName>
        <fullName evidence="1">Uncharacterized protein</fullName>
    </submittedName>
</protein>
<keyword evidence="4" id="KW-1185">Reference proteome</keyword>
<evidence type="ECO:0000313" key="2">
    <source>
        <dbReference type="EMBL" id="TYL14003.1"/>
    </source>
</evidence>
<dbReference type="EMBL" id="VCDX01000003">
    <property type="protein sequence ID" value="TYL14003.1"/>
    <property type="molecule type" value="Genomic_DNA"/>
</dbReference>
<dbReference type="EMBL" id="CP017019">
    <property type="protein sequence ID" value="AOQ23818.1"/>
    <property type="molecule type" value="Genomic_DNA"/>
</dbReference>
<reference evidence="2 4" key="2">
    <citation type="submission" date="2019-05" db="EMBL/GenBank/DDBJ databases">
        <title>Genome sequence of Moorella thermoacetica ATCC 33924.</title>
        <authorList>
            <person name="Poehlein A."/>
            <person name="Bengelsdorf F.R."/>
            <person name="Duerre P."/>
            <person name="Daniel R."/>
        </authorList>
    </citation>
    <scope>NUCLEOTIDE SEQUENCE [LARGE SCALE GENOMIC DNA]</scope>
    <source>
        <strain evidence="2 4">ATCC 33924</strain>
    </source>
</reference>
<dbReference type="Proteomes" id="UP000094598">
    <property type="component" value="Chromosome"/>
</dbReference>
<sequence>MVIEVCNVHDDLMEQLYHDKDAGVVLRSLAYAELRRLRFLAPTTLCGNCLEGIGLKDGQQILVQFGDFDYQPGDIVLFEDLEGHVMLKEFDHWLADEIAVLRTRYLDPTKDFEVITIKPFMYGKVLR</sequence>
<dbReference type="AlphaFoldDB" id="A0AAC9MTP7"/>
<evidence type="ECO:0000313" key="1">
    <source>
        <dbReference type="EMBL" id="AOQ23818.1"/>
    </source>
</evidence>
<gene>
    <name evidence="1" type="ORF">Maut_01370</name>
    <name evidence="2" type="ORF">MTAT_14030</name>
</gene>
<dbReference type="InterPro" id="IPR036286">
    <property type="entry name" value="LexA/Signal_pep-like_sf"/>
</dbReference>
<dbReference type="Proteomes" id="UP000322283">
    <property type="component" value="Unassembled WGS sequence"/>
</dbReference>
<evidence type="ECO:0000313" key="4">
    <source>
        <dbReference type="Proteomes" id="UP000322283"/>
    </source>
</evidence>
<organism evidence="1 3">
    <name type="scientific">Neomoorella thermoacetica</name>
    <name type="common">Clostridium thermoaceticum</name>
    <dbReference type="NCBI Taxonomy" id="1525"/>
    <lineage>
        <taxon>Bacteria</taxon>
        <taxon>Bacillati</taxon>
        <taxon>Bacillota</taxon>
        <taxon>Clostridia</taxon>
        <taxon>Neomoorellales</taxon>
        <taxon>Neomoorellaceae</taxon>
        <taxon>Neomoorella</taxon>
    </lineage>
</organism>
<evidence type="ECO:0000313" key="3">
    <source>
        <dbReference type="Proteomes" id="UP000094598"/>
    </source>
</evidence>